<keyword evidence="3" id="KW-1185">Reference proteome</keyword>
<dbReference type="KEGG" id="pbh:AAW51_2523"/>
<organism evidence="2 3">
    <name type="scientific">Caldimonas brevitalea</name>
    <dbReference type="NCBI Taxonomy" id="413882"/>
    <lineage>
        <taxon>Bacteria</taxon>
        <taxon>Pseudomonadati</taxon>
        <taxon>Pseudomonadota</taxon>
        <taxon>Betaproteobacteria</taxon>
        <taxon>Burkholderiales</taxon>
        <taxon>Sphaerotilaceae</taxon>
        <taxon>Caldimonas</taxon>
    </lineage>
</organism>
<accession>A0A0G3BIE4</accession>
<gene>
    <name evidence="2" type="ORF">AAW51_2523</name>
</gene>
<dbReference type="EMBL" id="CP011371">
    <property type="protein sequence ID" value="AKJ29214.1"/>
    <property type="molecule type" value="Genomic_DNA"/>
</dbReference>
<dbReference type="AlphaFoldDB" id="A0A0G3BIE4"/>
<sequence length="57" mass="5819">MARLGAALSPVRKPSLLPSDLGPGCTGRGASGDDGLEPGSASVTADLDRQEKIFFMT</sequence>
<proteinExistence type="predicted"/>
<dbReference type="STRING" id="413882.AAW51_2523"/>
<evidence type="ECO:0000313" key="3">
    <source>
        <dbReference type="Proteomes" id="UP000035352"/>
    </source>
</evidence>
<evidence type="ECO:0000256" key="1">
    <source>
        <dbReference type="SAM" id="MobiDB-lite"/>
    </source>
</evidence>
<evidence type="ECO:0000313" key="2">
    <source>
        <dbReference type="EMBL" id="AKJ29214.1"/>
    </source>
</evidence>
<feature type="region of interest" description="Disordered" evidence="1">
    <location>
        <begin position="1"/>
        <end position="47"/>
    </location>
</feature>
<dbReference type="Proteomes" id="UP000035352">
    <property type="component" value="Chromosome"/>
</dbReference>
<reference evidence="2 3" key="1">
    <citation type="submission" date="2015-05" db="EMBL/GenBank/DDBJ databases">
        <authorList>
            <person name="Tang B."/>
            <person name="Yu Y."/>
        </authorList>
    </citation>
    <scope>NUCLEOTIDE SEQUENCE [LARGE SCALE GENOMIC DNA]</scope>
    <source>
        <strain evidence="2 3">DSM 7029</strain>
    </source>
</reference>
<protein>
    <submittedName>
        <fullName evidence="2">Uncharacterized protein</fullName>
    </submittedName>
</protein>
<name>A0A0G3BIE4_9BURK</name>